<dbReference type="GO" id="GO:0005886">
    <property type="term" value="C:plasma membrane"/>
    <property type="evidence" value="ECO:0007669"/>
    <property type="project" value="UniProtKB-SubCell"/>
</dbReference>
<accession>A0A8J3NGG1</accession>
<dbReference type="Gene3D" id="3.60.15.10">
    <property type="entry name" value="Ribonuclease Z/Hydroxyacylglutathione hydrolase-like"/>
    <property type="match status" value="1"/>
</dbReference>
<evidence type="ECO:0000256" key="2">
    <source>
        <dbReference type="ARBA" id="ARBA00022475"/>
    </source>
</evidence>
<feature type="transmembrane region" description="Helical" evidence="6">
    <location>
        <begin position="382"/>
        <end position="402"/>
    </location>
</feature>
<name>A0A8J3NGG1_9ACTN</name>
<dbReference type="InterPro" id="IPR035681">
    <property type="entry name" value="ComA-like_MBL"/>
</dbReference>
<dbReference type="NCBIfam" id="TIGR00360">
    <property type="entry name" value="ComEC_N-term"/>
    <property type="match status" value="1"/>
</dbReference>
<sequence length="788" mass="80391">MNERAAGPDLRLLGLAAGAWLAVLAAIRVRPSSALLLGAVALGLAALTAACRRLFAARTAWFGVAVRVALPVLLGAGTGACATVAYTTPAYDGPVARLAADRALVRAELVLDRDPTPVRGGATGASWLLPVTLHRVRPVGATTGAVDTRVSVVAFGTGDRWSHLLPGQPLTVTARLSPPTRRDGTAATLSVRGPPVLAGRPPWYQRAAGHLRAGLRTVCRGLPDAPGGLLPGLVDGDTSTLDPVVSADFRTAGMTHLTAVSGSNLAIVLGFVLLLARWGRAGPRLAAVLGAFGTIGFVVLVRPDPSVLRAALMGGLGLLAMALHRPRAAVPGLAATSFLLVVTDPPLAAELGFVLSVLATLGLLLFAPPWRDALRRRRIPRGVAEVVAVSLAAHVACVPVIAGYTGTVGIAAVPANVLAEPAVAPATVLGLGAALLAPVSTTLAYAVAWLASWPCRWLVLVAHTAASAPAAVLPWPGGVVGGLLLAAVLLAFAALAGHRTARRVVLVLAVCVVVGVAPVRWLAAGWPPAGWVFVACDVGQGDGLVVHAAPGQAVVVDTGPEPTAIDRCLRQLGVRAVPLLVLTHDDADHVGGITGVFERRRVGAVAVSRVRGTVGGREVVERVAAAHGLVPFPAPPGWRYHAGAAELTVLAPPEPLTGTESDTNNNCIVLRVATAGVTLLLTGDAGPELQAELRRDGAPLHADVLKVAHHGSAHQDPGFTAAVRPRVAVVSVGAHNDYGQPNPAVLRGLVRAGVRVARTDQDGDVAVVVTARGLAVSRHGPAPGRGPP</sequence>
<feature type="transmembrane region" description="Helical" evidence="6">
    <location>
        <begin position="35"/>
        <end position="55"/>
    </location>
</feature>
<organism evidence="9 10">
    <name type="scientific">Actinocatenispora rupis</name>
    <dbReference type="NCBI Taxonomy" id="519421"/>
    <lineage>
        <taxon>Bacteria</taxon>
        <taxon>Bacillati</taxon>
        <taxon>Actinomycetota</taxon>
        <taxon>Actinomycetes</taxon>
        <taxon>Micromonosporales</taxon>
        <taxon>Micromonosporaceae</taxon>
        <taxon>Actinocatenispora</taxon>
    </lineage>
</organism>
<comment type="subcellular location">
    <subcellularLocation>
        <location evidence="1">Cell membrane</location>
        <topology evidence="1">Multi-pass membrane protein</topology>
    </subcellularLocation>
</comment>
<evidence type="ECO:0000256" key="4">
    <source>
        <dbReference type="ARBA" id="ARBA00022989"/>
    </source>
</evidence>
<feature type="transmembrane region" description="Helical" evidence="6">
    <location>
        <begin position="479"/>
        <end position="497"/>
    </location>
</feature>
<dbReference type="InterPro" id="IPR004477">
    <property type="entry name" value="ComEC_N"/>
</dbReference>
<feature type="transmembrane region" description="Helical" evidence="6">
    <location>
        <begin position="455"/>
        <end position="473"/>
    </location>
</feature>
<evidence type="ECO:0000259" key="8">
    <source>
        <dbReference type="Pfam" id="PF03772"/>
    </source>
</evidence>
<dbReference type="CDD" id="cd07731">
    <property type="entry name" value="ComA-like_MBL-fold"/>
    <property type="match status" value="1"/>
</dbReference>
<feature type="transmembrane region" description="Helical" evidence="6">
    <location>
        <begin position="257"/>
        <end position="278"/>
    </location>
</feature>
<dbReference type="RefSeq" id="WP_203662791.1">
    <property type="nucleotide sequence ID" value="NZ_BAAAZM010000004.1"/>
</dbReference>
<evidence type="ECO:0000256" key="3">
    <source>
        <dbReference type="ARBA" id="ARBA00022692"/>
    </source>
</evidence>
<dbReference type="Pfam" id="PF00753">
    <property type="entry name" value="Lactamase_B"/>
    <property type="match status" value="1"/>
</dbReference>
<evidence type="ECO:0000256" key="5">
    <source>
        <dbReference type="ARBA" id="ARBA00023136"/>
    </source>
</evidence>
<feature type="transmembrane region" description="Helical" evidence="6">
    <location>
        <begin position="504"/>
        <end position="523"/>
    </location>
</feature>
<dbReference type="PANTHER" id="PTHR30619">
    <property type="entry name" value="DNA INTERNALIZATION/COMPETENCE PROTEIN COMEC/REC2"/>
    <property type="match status" value="1"/>
</dbReference>
<dbReference type="InterPro" id="IPR052159">
    <property type="entry name" value="Competence_DNA_uptake"/>
</dbReference>
<evidence type="ECO:0000259" key="7">
    <source>
        <dbReference type="Pfam" id="PF00753"/>
    </source>
</evidence>
<gene>
    <name evidence="9" type="primary">comE</name>
    <name evidence="9" type="ORF">Aru02nite_57230</name>
</gene>
<feature type="transmembrane region" description="Helical" evidence="6">
    <location>
        <begin position="284"/>
        <end position="301"/>
    </location>
</feature>
<dbReference type="InterPro" id="IPR001279">
    <property type="entry name" value="Metallo-B-lactamas"/>
</dbReference>
<dbReference type="AlphaFoldDB" id="A0A8J3NGG1"/>
<feature type="transmembrane region" description="Helical" evidence="6">
    <location>
        <begin position="422"/>
        <end position="448"/>
    </location>
</feature>
<feature type="domain" description="Metallo-beta-lactamase" evidence="7">
    <location>
        <begin position="542"/>
        <end position="708"/>
    </location>
</feature>
<keyword evidence="3 6" id="KW-0812">Transmembrane</keyword>
<keyword evidence="5 6" id="KW-0472">Membrane</keyword>
<protein>
    <submittedName>
        <fullName evidence="9">Competence protein ComEC</fullName>
    </submittedName>
</protein>
<proteinExistence type="predicted"/>
<evidence type="ECO:0000256" key="1">
    <source>
        <dbReference type="ARBA" id="ARBA00004651"/>
    </source>
</evidence>
<keyword evidence="10" id="KW-1185">Reference proteome</keyword>
<keyword evidence="2" id="KW-1003">Cell membrane</keyword>
<evidence type="ECO:0000256" key="6">
    <source>
        <dbReference type="SAM" id="Phobius"/>
    </source>
</evidence>
<feature type="transmembrane region" description="Helical" evidence="6">
    <location>
        <begin position="347"/>
        <end position="370"/>
    </location>
</feature>
<dbReference type="EMBL" id="BOMB01000033">
    <property type="protein sequence ID" value="GID14834.1"/>
    <property type="molecule type" value="Genomic_DNA"/>
</dbReference>
<feature type="transmembrane region" description="Helical" evidence="6">
    <location>
        <begin position="12"/>
        <end position="29"/>
    </location>
</feature>
<dbReference type="SUPFAM" id="SSF56281">
    <property type="entry name" value="Metallo-hydrolase/oxidoreductase"/>
    <property type="match status" value="1"/>
</dbReference>
<dbReference type="Proteomes" id="UP000612808">
    <property type="component" value="Unassembled WGS sequence"/>
</dbReference>
<keyword evidence="4 6" id="KW-1133">Transmembrane helix</keyword>
<comment type="caution">
    <text evidence="9">The sequence shown here is derived from an EMBL/GenBank/DDBJ whole genome shotgun (WGS) entry which is preliminary data.</text>
</comment>
<evidence type="ECO:0000313" key="9">
    <source>
        <dbReference type="EMBL" id="GID14834.1"/>
    </source>
</evidence>
<dbReference type="InterPro" id="IPR036866">
    <property type="entry name" value="RibonucZ/Hydroxyglut_hydro"/>
</dbReference>
<dbReference type="PANTHER" id="PTHR30619:SF1">
    <property type="entry name" value="RECOMBINATION PROTEIN 2"/>
    <property type="match status" value="1"/>
</dbReference>
<dbReference type="Pfam" id="PF03772">
    <property type="entry name" value="Competence"/>
    <property type="match status" value="1"/>
</dbReference>
<reference evidence="9" key="1">
    <citation type="submission" date="2021-01" db="EMBL/GenBank/DDBJ databases">
        <title>Whole genome shotgun sequence of Actinocatenispora rupis NBRC 107355.</title>
        <authorList>
            <person name="Komaki H."/>
            <person name="Tamura T."/>
        </authorList>
    </citation>
    <scope>NUCLEOTIDE SEQUENCE</scope>
    <source>
        <strain evidence="9">NBRC 107355</strain>
    </source>
</reference>
<evidence type="ECO:0000313" key="10">
    <source>
        <dbReference type="Proteomes" id="UP000612808"/>
    </source>
</evidence>
<feature type="domain" description="ComEC/Rec2-related protein" evidence="8">
    <location>
        <begin position="233"/>
        <end position="497"/>
    </location>
</feature>